<proteinExistence type="predicted"/>
<dbReference type="EMBL" id="JBGBZA010000002">
    <property type="protein sequence ID" value="MEY9317186.1"/>
    <property type="molecule type" value="Genomic_DNA"/>
</dbReference>
<gene>
    <name evidence="1" type="ORF">ABIF29_003985</name>
</gene>
<keyword evidence="2" id="KW-1185">Reference proteome</keyword>
<reference evidence="1 2" key="1">
    <citation type="submission" date="2024-07" db="EMBL/GenBank/DDBJ databases">
        <title>Genomic Encyclopedia of Type Strains, Phase V (KMG-V): Genome sequencing to study the core and pangenomes of soil and plant-associated prokaryotes.</title>
        <authorList>
            <person name="Whitman W."/>
        </authorList>
    </citation>
    <scope>NUCLEOTIDE SEQUENCE [LARGE SCALE GENOMIC DNA]</scope>
    <source>
        <strain evidence="1 2">USDA 415</strain>
    </source>
</reference>
<evidence type="ECO:0000313" key="1">
    <source>
        <dbReference type="EMBL" id="MEY9317186.1"/>
    </source>
</evidence>
<evidence type="ECO:0000313" key="2">
    <source>
        <dbReference type="Proteomes" id="UP001565471"/>
    </source>
</evidence>
<sequence>MMGSHNQPQIVASVKKSSGRGEYRVLLRDFSDQTVKCEIRIYERGRDHDWEASARHLVIGREYLVAIAEGLLRADALLNAEAAA</sequence>
<evidence type="ECO:0008006" key="3">
    <source>
        <dbReference type="Google" id="ProtNLM"/>
    </source>
</evidence>
<dbReference type="RefSeq" id="WP_129965019.1">
    <property type="nucleotide sequence ID" value="NZ_JALJZB010000001.1"/>
</dbReference>
<protein>
    <recommendedName>
        <fullName evidence="3">Transcriptional coactivator p15 (PC4) C-terminal domain-containing protein</fullName>
    </recommendedName>
</protein>
<comment type="caution">
    <text evidence="1">The sequence shown here is derived from an EMBL/GenBank/DDBJ whole genome shotgun (WGS) entry which is preliminary data.</text>
</comment>
<name>A0ABV4F184_BRAEL</name>
<organism evidence="1 2">
    <name type="scientific">Bradyrhizobium elkanii</name>
    <dbReference type="NCBI Taxonomy" id="29448"/>
    <lineage>
        <taxon>Bacteria</taxon>
        <taxon>Pseudomonadati</taxon>
        <taxon>Pseudomonadota</taxon>
        <taxon>Alphaproteobacteria</taxon>
        <taxon>Hyphomicrobiales</taxon>
        <taxon>Nitrobacteraceae</taxon>
        <taxon>Bradyrhizobium</taxon>
    </lineage>
</organism>
<accession>A0ABV4F184</accession>
<dbReference type="Proteomes" id="UP001565471">
    <property type="component" value="Unassembled WGS sequence"/>
</dbReference>